<dbReference type="OrthoDB" id="2015280at2759"/>
<evidence type="ECO:0000256" key="6">
    <source>
        <dbReference type="RuleBase" id="RU363114"/>
    </source>
</evidence>
<dbReference type="Pfam" id="PF03283">
    <property type="entry name" value="PAE"/>
    <property type="match status" value="1"/>
</dbReference>
<dbReference type="GO" id="GO:0071555">
    <property type="term" value="P:cell wall organization"/>
    <property type="evidence" value="ECO:0007669"/>
    <property type="project" value="UniProtKB-KW"/>
</dbReference>
<dbReference type="AlphaFoldDB" id="S8CLK6"/>
<keyword evidence="8" id="KW-1185">Reference proteome</keyword>
<proteinExistence type="inferred from homology"/>
<evidence type="ECO:0000256" key="5">
    <source>
        <dbReference type="ARBA" id="ARBA00023316"/>
    </source>
</evidence>
<dbReference type="PANTHER" id="PTHR21562">
    <property type="entry name" value="NOTUM-RELATED"/>
    <property type="match status" value="1"/>
</dbReference>
<dbReference type="PANTHER" id="PTHR21562:SF65">
    <property type="entry name" value="PECTIN ACETYLESTERASE"/>
    <property type="match status" value="1"/>
</dbReference>
<dbReference type="Proteomes" id="UP000015453">
    <property type="component" value="Unassembled WGS sequence"/>
</dbReference>
<dbReference type="EMBL" id="AUSU01003016">
    <property type="protein sequence ID" value="EPS67625.1"/>
    <property type="molecule type" value="Genomic_DNA"/>
</dbReference>
<sequence>MMYGNTVSRVTRAYMMDLLDDDPAINPDFHDWNIAFVAYCDGSSFMGHVEEVDPATNVTYRGSKIFDAVIDDLLARGMKNANNSILSGGSAGGLATMLNCDRFRSRLPNANRVKCISDAGFFIYGENLVGSEQRKQFYANVTKLHGMKKFLPKKCTSAMKPYMCLFPENLVNYIETPLLIVDSSFDAWQIEHNYLPFFGNVSDWQHCLLNASDCTPNELLKLQEFQRAYLDSLRKVKYSPSRGILVHNCFIHGTTPYAYMWNCPFLGGNTTVSSVVGDWYFDRKPINMIVQDNMPRNCNLISDYYQVLQQCLNKPPML</sequence>
<reference evidence="7 8" key="1">
    <citation type="journal article" date="2013" name="BMC Genomics">
        <title>The miniature genome of a carnivorous plant Genlisea aurea contains a low number of genes and short non-coding sequences.</title>
        <authorList>
            <person name="Leushkin E.V."/>
            <person name="Sutormin R.A."/>
            <person name="Nabieva E.R."/>
            <person name="Penin A.A."/>
            <person name="Kondrashov A.S."/>
            <person name="Logacheva M.D."/>
        </authorList>
    </citation>
    <scope>NUCLEOTIDE SEQUENCE [LARGE SCALE GENOMIC DNA]</scope>
</reference>
<evidence type="ECO:0000256" key="4">
    <source>
        <dbReference type="ARBA" id="ARBA00022512"/>
    </source>
</evidence>
<organism evidence="7 8">
    <name type="scientific">Genlisea aurea</name>
    <dbReference type="NCBI Taxonomy" id="192259"/>
    <lineage>
        <taxon>Eukaryota</taxon>
        <taxon>Viridiplantae</taxon>
        <taxon>Streptophyta</taxon>
        <taxon>Embryophyta</taxon>
        <taxon>Tracheophyta</taxon>
        <taxon>Spermatophyta</taxon>
        <taxon>Magnoliopsida</taxon>
        <taxon>eudicotyledons</taxon>
        <taxon>Gunneridae</taxon>
        <taxon>Pentapetalae</taxon>
        <taxon>asterids</taxon>
        <taxon>lamiids</taxon>
        <taxon>Lamiales</taxon>
        <taxon>Lentibulariaceae</taxon>
        <taxon>Genlisea</taxon>
    </lineage>
</organism>
<gene>
    <name evidence="7" type="ORF">M569_07150</name>
</gene>
<evidence type="ECO:0000313" key="8">
    <source>
        <dbReference type="Proteomes" id="UP000015453"/>
    </source>
</evidence>
<comment type="function">
    <text evidence="1 6">Hydrolyzes acetyl esters in homogalacturonan regions of pectin. In type I primary cell wall, galacturonic acid residues of pectin can be acetylated at the O-2 and O-3 positions. Decreasing the degree of acetylation of pectin gels in vitro alters their physical properties.</text>
</comment>
<comment type="similarity">
    <text evidence="3 6">Belongs to the pectinacetylesterase family.</text>
</comment>
<dbReference type="ESTHER" id="9lami-s8clk6">
    <property type="family name" value="Pectinacetylesterase-Notum"/>
</dbReference>
<comment type="caution">
    <text evidence="7">The sequence shown here is derived from an EMBL/GenBank/DDBJ whole genome shotgun (WGS) entry which is preliminary data.</text>
</comment>
<dbReference type="InterPro" id="IPR004963">
    <property type="entry name" value="PAE/NOTUM"/>
</dbReference>
<name>S8CLK6_9LAMI</name>
<evidence type="ECO:0000256" key="2">
    <source>
        <dbReference type="ARBA" id="ARBA00004191"/>
    </source>
</evidence>
<accession>S8CLK6</accession>
<keyword evidence="6" id="KW-0964">Secreted</keyword>
<keyword evidence="4 6" id="KW-0134">Cell wall</keyword>
<evidence type="ECO:0000256" key="1">
    <source>
        <dbReference type="ARBA" id="ARBA00003534"/>
    </source>
</evidence>
<comment type="subcellular location">
    <subcellularLocation>
        <location evidence="2 6">Secreted</location>
        <location evidence="2 6">Cell wall</location>
    </subcellularLocation>
</comment>
<evidence type="ECO:0000256" key="3">
    <source>
        <dbReference type="ARBA" id="ARBA00005784"/>
    </source>
</evidence>
<keyword evidence="6" id="KW-0378">Hydrolase</keyword>
<dbReference type="GO" id="GO:0052793">
    <property type="term" value="F:pectin acetylesterase activity"/>
    <property type="evidence" value="ECO:0007669"/>
    <property type="project" value="TreeGrafter"/>
</dbReference>
<protein>
    <recommendedName>
        <fullName evidence="6">Pectin acetylesterase</fullName>
        <ecNumber evidence="6">3.1.1.-</ecNumber>
    </recommendedName>
</protein>
<keyword evidence="5 6" id="KW-0961">Cell wall biogenesis/degradation</keyword>
<dbReference type="EC" id="3.1.1.-" evidence="6"/>
<evidence type="ECO:0000313" key="7">
    <source>
        <dbReference type="EMBL" id="EPS67625.1"/>
    </source>
</evidence>
<dbReference type="GO" id="GO:0009505">
    <property type="term" value="C:plant-type cell wall"/>
    <property type="evidence" value="ECO:0007669"/>
    <property type="project" value="TreeGrafter"/>
</dbReference>